<evidence type="ECO:0000313" key="5">
    <source>
        <dbReference type="EMBL" id="KYG29344.1"/>
    </source>
</evidence>
<dbReference type="InterPro" id="IPR000835">
    <property type="entry name" value="HTH_MarR-typ"/>
</dbReference>
<dbReference type="PANTHER" id="PTHR42756:SF1">
    <property type="entry name" value="TRANSCRIPTIONAL REPRESSOR OF EMRAB OPERON"/>
    <property type="match status" value="1"/>
</dbReference>
<dbReference type="InterPro" id="IPR023187">
    <property type="entry name" value="Tscrpt_reg_MarR-type_CS"/>
</dbReference>
<sequence length="153" mass="17998">MTKNFHDEDYDLSLKLFIVLLRSSRSVADYIEEDIKNYHLNKTEFAVLELLYHKGEQPIQQIGKKVLLSSGSITYVVDKLEKKELIVRRLSEKDRRVTYAVITEKGKHFMAEIFPKNRETIHQLLSPLSDEQKKMMIDTLKIIGYRADQLQQK</sequence>
<reference evidence="5" key="1">
    <citation type="submission" date="2016-02" db="EMBL/GenBank/DDBJ databases">
        <title>Genome sequence of Bacillus trypoxylicola KCTC 13244(T).</title>
        <authorList>
            <person name="Jeong H."/>
            <person name="Park S.-H."/>
            <person name="Choi S.-K."/>
        </authorList>
    </citation>
    <scope>NUCLEOTIDE SEQUENCE [LARGE SCALE GENOMIC DNA]</scope>
    <source>
        <strain evidence="5">KCTC 13244</strain>
    </source>
</reference>
<comment type="caution">
    <text evidence="5">The sequence shown here is derived from an EMBL/GenBank/DDBJ whole genome shotgun (WGS) entry which is preliminary data.</text>
</comment>
<dbReference type="Gene3D" id="1.10.10.10">
    <property type="entry name" value="Winged helix-like DNA-binding domain superfamily/Winged helix DNA-binding domain"/>
    <property type="match status" value="1"/>
</dbReference>
<accession>A0A162DE57</accession>
<keyword evidence="3" id="KW-0804">Transcription</keyword>
<gene>
    <name evidence="5" type="ORF">AZF04_07410</name>
</gene>
<dbReference type="EMBL" id="LTAO01000023">
    <property type="protein sequence ID" value="KYG29344.1"/>
    <property type="molecule type" value="Genomic_DNA"/>
</dbReference>
<feature type="domain" description="HTH marR-type" evidence="4">
    <location>
        <begin position="13"/>
        <end position="145"/>
    </location>
</feature>
<dbReference type="RefSeq" id="WP_061949152.1">
    <property type="nucleotide sequence ID" value="NZ_LTAO01000023.1"/>
</dbReference>
<dbReference type="AlphaFoldDB" id="A0A162DE57"/>
<dbReference type="STRING" id="519424.AZF04_07410"/>
<dbReference type="Pfam" id="PF01047">
    <property type="entry name" value="MarR"/>
    <property type="match status" value="1"/>
</dbReference>
<dbReference type="PROSITE" id="PS01117">
    <property type="entry name" value="HTH_MARR_1"/>
    <property type="match status" value="1"/>
</dbReference>
<dbReference type="SMART" id="SM00347">
    <property type="entry name" value="HTH_MARR"/>
    <property type="match status" value="1"/>
</dbReference>
<dbReference type="PROSITE" id="PS50995">
    <property type="entry name" value="HTH_MARR_2"/>
    <property type="match status" value="1"/>
</dbReference>
<keyword evidence="6" id="KW-1185">Reference proteome</keyword>
<dbReference type="SUPFAM" id="SSF46785">
    <property type="entry name" value="Winged helix' DNA-binding domain"/>
    <property type="match status" value="1"/>
</dbReference>
<dbReference type="InterPro" id="IPR036390">
    <property type="entry name" value="WH_DNA-bd_sf"/>
</dbReference>
<dbReference type="Proteomes" id="UP000075806">
    <property type="component" value="Unassembled WGS sequence"/>
</dbReference>
<evidence type="ECO:0000256" key="2">
    <source>
        <dbReference type="ARBA" id="ARBA00023125"/>
    </source>
</evidence>
<dbReference type="OrthoDB" id="9799747at2"/>
<protein>
    <submittedName>
        <fullName evidence="5">Transcriptional regulator</fullName>
    </submittedName>
</protein>
<organism evidence="5 6">
    <name type="scientific">Alkalihalobacillus trypoxylicola</name>
    <dbReference type="NCBI Taxonomy" id="519424"/>
    <lineage>
        <taxon>Bacteria</taxon>
        <taxon>Bacillati</taxon>
        <taxon>Bacillota</taxon>
        <taxon>Bacilli</taxon>
        <taxon>Bacillales</taxon>
        <taxon>Bacillaceae</taxon>
        <taxon>Alkalihalobacillus</taxon>
    </lineage>
</organism>
<evidence type="ECO:0000256" key="3">
    <source>
        <dbReference type="ARBA" id="ARBA00023163"/>
    </source>
</evidence>
<evidence type="ECO:0000259" key="4">
    <source>
        <dbReference type="PROSITE" id="PS50995"/>
    </source>
</evidence>
<name>A0A162DE57_9BACI</name>
<dbReference type="GO" id="GO:0003700">
    <property type="term" value="F:DNA-binding transcription factor activity"/>
    <property type="evidence" value="ECO:0007669"/>
    <property type="project" value="InterPro"/>
</dbReference>
<proteinExistence type="predicted"/>
<keyword evidence="1" id="KW-0805">Transcription regulation</keyword>
<keyword evidence="2" id="KW-0238">DNA-binding</keyword>
<evidence type="ECO:0000256" key="1">
    <source>
        <dbReference type="ARBA" id="ARBA00023015"/>
    </source>
</evidence>
<dbReference type="PRINTS" id="PR00598">
    <property type="entry name" value="HTHMARR"/>
</dbReference>
<dbReference type="InterPro" id="IPR036388">
    <property type="entry name" value="WH-like_DNA-bd_sf"/>
</dbReference>
<evidence type="ECO:0000313" key="6">
    <source>
        <dbReference type="Proteomes" id="UP000075806"/>
    </source>
</evidence>
<dbReference type="GO" id="GO:0003677">
    <property type="term" value="F:DNA binding"/>
    <property type="evidence" value="ECO:0007669"/>
    <property type="project" value="UniProtKB-KW"/>
</dbReference>
<dbReference type="PANTHER" id="PTHR42756">
    <property type="entry name" value="TRANSCRIPTIONAL REGULATOR, MARR"/>
    <property type="match status" value="1"/>
</dbReference>